<reference evidence="1 2" key="1">
    <citation type="submission" date="2019-10" db="EMBL/GenBank/DDBJ databases">
        <authorList>
            <person name="Karimi E."/>
        </authorList>
    </citation>
    <scope>NUCLEOTIDE SEQUENCE [LARGE SCALE GENOMIC DNA]</scope>
    <source>
        <strain evidence="1">Pantoea sp. 111</strain>
    </source>
</reference>
<accession>A0AAX3J4P1</accession>
<gene>
    <name evidence="1" type="ORF">PANT111_160214</name>
</gene>
<dbReference type="AlphaFoldDB" id="A0AAX3J4P1"/>
<sequence>MPRRLTLLCESTAVILLVWMALANELSGDSWCGKPAERQIGAIVNGLLCNSHGGNDGKSD</sequence>
<dbReference type="Proteomes" id="UP000433737">
    <property type="component" value="Unassembled WGS sequence"/>
</dbReference>
<dbReference type="EMBL" id="CABWMH010000008">
    <property type="protein sequence ID" value="VXB62020.1"/>
    <property type="molecule type" value="Genomic_DNA"/>
</dbReference>
<evidence type="ECO:0000313" key="2">
    <source>
        <dbReference type="Proteomes" id="UP000433737"/>
    </source>
</evidence>
<protein>
    <submittedName>
        <fullName evidence="1">Uncharacterized protein</fullName>
    </submittedName>
</protein>
<comment type="caution">
    <text evidence="1">The sequence shown here is derived from an EMBL/GenBank/DDBJ whole genome shotgun (WGS) entry which is preliminary data.</text>
</comment>
<name>A0AAX3J4P1_9GAMM</name>
<evidence type="ECO:0000313" key="1">
    <source>
        <dbReference type="EMBL" id="VXB62020.1"/>
    </source>
</evidence>
<organism evidence="1 2">
    <name type="scientific">Pantoea brenneri</name>
    <dbReference type="NCBI Taxonomy" id="472694"/>
    <lineage>
        <taxon>Bacteria</taxon>
        <taxon>Pseudomonadati</taxon>
        <taxon>Pseudomonadota</taxon>
        <taxon>Gammaproteobacteria</taxon>
        <taxon>Enterobacterales</taxon>
        <taxon>Erwiniaceae</taxon>
        <taxon>Pantoea</taxon>
    </lineage>
</organism>
<proteinExistence type="predicted"/>